<dbReference type="Pfam" id="PF01547">
    <property type="entry name" value="SBP_bac_1"/>
    <property type="match status" value="1"/>
</dbReference>
<feature type="chain" id="PRO_5039363343" evidence="4">
    <location>
        <begin position="23"/>
        <end position="425"/>
    </location>
</feature>
<keyword evidence="6" id="KW-1185">Reference proteome</keyword>
<feature type="signal peptide" evidence="4">
    <location>
        <begin position="1"/>
        <end position="22"/>
    </location>
</feature>
<gene>
    <name evidence="5" type="ORF">EJC51_32200</name>
</gene>
<evidence type="ECO:0000256" key="3">
    <source>
        <dbReference type="ARBA" id="ARBA00022729"/>
    </source>
</evidence>
<dbReference type="GO" id="GO:0055052">
    <property type="term" value="C:ATP-binding cassette (ABC) transporter complex, substrate-binding subunit-containing"/>
    <property type="evidence" value="ECO:0007669"/>
    <property type="project" value="TreeGrafter"/>
</dbReference>
<dbReference type="EMBL" id="CP034463">
    <property type="protein sequence ID" value="AZP20331.1"/>
    <property type="molecule type" value="Genomic_DNA"/>
</dbReference>
<dbReference type="PANTHER" id="PTHR30061">
    <property type="entry name" value="MALTOSE-BINDING PERIPLASMIC PROTEIN"/>
    <property type="match status" value="1"/>
</dbReference>
<evidence type="ECO:0000256" key="4">
    <source>
        <dbReference type="SAM" id="SignalP"/>
    </source>
</evidence>
<dbReference type="RefSeq" id="WP_126274279.1">
    <property type="nucleotide sequence ID" value="NZ_CP034463.1"/>
</dbReference>
<dbReference type="AlphaFoldDB" id="A0A3Q9BYW9"/>
<sequence length="425" mass="45341">MKRKLITAIGVAAMLVSVAACGGDDGDSGDKAGADGYAGQTLTVWVMDGSSPDQWQKDVQAAFEKKTKAKVKFEIQQWNGIQQKLTTALSEENPPDVFEIGNTQTPAYAKTGGLADLADLKSSIGADWTESLNKSSIYDGKQYAAPWYFANRVVIYNKKVWADAGIKDTPKTRDEFYADLKQIGEKTKAEPIYLPGQNWYHFVGLTIGEGAELVKKDGDKYVSNLADPKVAAAMETYKKFQALSKAPKDKDEATPQQAEVFAKGNVGAFIGMGWEAGTAIAANKKIESDIGYFTIPGATADKPEGVFLGGSNLAVAAGSKKQELAKEFLKIALSDKYEGELAKLNGVIPNKEALQSNLKGNAVAEAAAPAAAGGGTTPLIPEWAAVENAPNPVKTYMTAVLNGKSPAEAAKQVESEFNKRLAQQQ</sequence>
<dbReference type="PANTHER" id="PTHR30061:SF50">
    <property type="entry name" value="MALTOSE_MALTODEXTRIN-BINDING PERIPLASMIC PROTEIN"/>
    <property type="match status" value="1"/>
</dbReference>
<evidence type="ECO:0000256" key="1">
    <source>
        <dbReference type="ARBA" id="ARBA00008520"/>
    </source>
</evidence>
<dbReference type="Proteomes" id="UP000280197">
    <property type="component" value="Chromosome"/>
</dbReference>
<dbReference type="GO" id="GO:0042956">
    <property type="term" value="P:maltodextrin transmembrane transport"/>
    <property type="evidence" value="ECO:0007669"/>
    <property type="project" value="TreeGrafter"/>
</dbReference>
<protein>
    <submittedName>
        <fullName evidence="5">Extracellular solute-binding protein</fullName>
    </submittedName>
</protein>
<dbReference type="Gene3D" id="3.40.190.10">
    <property type="entry name" value="Periplasmic binding protein-like II"/>
    <property type="match status" value="2"/>
</dbReference>
<organism evidence="5 6">
    <name type="scientific">Streptomyces aquilus</name>
    <dbReference type="NCBI Taxonomy" id="2548456"/>
    <lineage>
        <taxon>Bacteria</taxon>
        <taxon>Bacillati</taxon>
        <taxon>Actinomycetota</taxon>
        <taxon>Actinomycetes</taxon>
        <taxon>Kitasatosporales</taxon>
        <taxon>Streptomycetaceae</taxon>
        <taxon>Streptomyces</taxon>
    </lineage>
</organism>
<accession>A0A3Q9BYW9</accession>
<keyword evidence="3 4" id="KW-0732">Signal</keyword>
<dbReference type="GO" id="GO:0015768">
    <property type="term" value="P:maltose transport"/>
    <property type="evidence" value="ECO:0007669"/>
    <property type="project" value="TreeGrafter"/>
</dbReference>
<proteinExistence type="inferred from homology"/>
<comment type="similarity">
    <text evidence="1">Belongs to the bacterial solute-binding protein 1 family.</text>
</comment>
<reference evidence="5 6" key="1">
    <citation type="submission" date="2018-12" db="EMBL/GenBank/DDBJ databases">
        <authorList>
            <person name="Li K."/>
        </authorList>
    </citation>
    <scope>NUCLEOTIDE SEQUENCE [LARGE SCALE GENOMIC DNA]</scope>
    <source>
        <strain evidence="6">CR22</strain>
    </source>
</reference>
<evidence type="ECO:0000256" key="2">
    <source>
        <dbReference type="ARBA" id="ARBA00022448"/>
    </source>
</evidence>
<dbReference type="SUPFAM" id="SSF53850">
    <property type="entry name" value="Periplasmic binding protein-like II"/>
    <property type="match status" value="1"/>
</dbReference>
<keyword evidence="2" id="KW-0813">Transport</keyword>
<dbReference type="PROSITE" id="PS51257">
    <property type="entry name" value="PROKAR_LIPOPROTEIN"/>
    <property type="match status" value="1"/>
</dbReference>
<dbReference type="KEGG" id="saqu:EJC51_32200"/>
<dbReference type="InterPro" id="IPR006059">
    <property type="entry name" value="SBP"/>
</dbReference>
<evidence type="ECO:0000313" key="6">
    <source>
        <dbReference type="Proteomes" id="UP000280197"/>
    </source>
</evidence>
<evidence type="ECO:0000313" key="5">
    <source>
        <dbReference type="EMBL" id="AZP20331.1"/>
    </source>
</evidence>
<name>A0A3Q9BYW9_9ACTN</name>
<dbReference type="GO" id="GO:1901982">
    <property type="term" value="F:maltose binding"/>
    <property type="evidence" value="ECO:0007669"/>
    <property type="project" value="TreeGrafter"/>
</dbReference>